<name>A0ABQ9JWF1_9CUCU</name>
<comment type="caution">
    <text evidence="2">The sequence shown here is derived from an EMBL/GenBank/DDBJ whole genome shotgun (WGS) entry which is preliminary data.</text>
</comment>
<protein>
    <submittedName>
        <fullName evidence="2">Uncharacterized protein</fullName>
    </submittedName>
</protein>
<dbReference type="EMBL" id="JAPWTJ010000153">
    <property type="protein sequence ID" value="KAJ8981924.1"/>
    <property type="molecule type" value="Genomic_DNA"/>
</dbReference>
<evidence type="ECO:0000313" key="3">
    <source>
        <dbReference type="Proteomes" id="UP001162164"/>
    </source>
</evidence>
<dbReference type="Proteomes" id="UP001162164">
    <property type="component" value="Unassembled WGS sequence"/>
</dbReference>
<proteinExistence type="predicted"/>
<sequence>MENTPNSCSDSGCYFDTSRSLFESTPKAESECTPLSTASRKRKASYFENFKAKNLADVIELSPTSPQFSSTFNESLSNNLEKFHLKNDESIVEDQQGASKIFKSCGNVSKKFRSAPSTPEKQIKHIKDVGRKRIQTAS</sequence>
<organism evidence="2 3">
    <name type="scientific">Molorchus minor</name>
    <dbReference type="NCBI Taxonomy" id="1323400"/>
    <lineage>
        <taxon>Eukaryota</taxon>
        <taxon>Metazoa</taxon>
        <taxon>Ecdysozoa</taxon>
        <taxon>Arthropoda</taxon>
        <taxon>Hexapoda</taxon>
        <taxon>Insecta</taxon>
        <taxon>Pterygota</taxon>
        <taxon>Neoptera</taxon>
        <taxon>Endopterygota</taxon>
        <taxon>Coleoptera</taxon>
        <taxon>Polyphaga</taxon>
        <taxon>Cucujiformia</taxon>
        <taxon>Chrysomeloidea</taxon>
        <taxon>Cerambycidae</taxon>
        <taxon>Lamiinae</taxon>
        <taxon>Monochamini</taxon>
        <taxon>Molorchus</taxon>
    </lineage>
</organism>
<evidence type="ECO:0000313" key="2">
    <source>
        <dbReference type="EMBL" id="KAJ8981924.1"/>
    </source>
</evidence>
<reference evidence="2" key="1">
    <citation type="journal article" date="2023" name="Insect Mol. Biol.">
        <title>Genome sequencing provides insights into the evolution of gene families encoding plant cell wall-degrading enzymes in longhorned beetles.</title>
        <authorList>
            <person name="Shin N.R."/>
            <person name="Okamura Y."/>
            <person name="Kirsch R."/>
            <person name="Pauchet Y."/>
        </authorList>
    </citation>
    <scope>NUCLEOTIDE SEQUENCE</scope>
    <source>
        <strain evidence="2">MMC_N1</strain>
    </source>
</reference>
<evidence type="ECO:0000256" key="1">
    <source>
        <dbReference type="SAM" id="MobiDB-lite"/>
    </source>
</evidence>
<gene>
    <name evidence="2" type="ORF">NQ317_002094</name>
</gene>
<keyword evidence="3" id="KW-1185">Reference proteome</keyword>
<feature type="compositionally biased region" description="Basic and acidic residues" evidence="1">
    <location>
        <begin position="121"/>
        <end position="131"/>
    </location>
</feature>
<feature type="region of interest" description="Disordered" evidence="1">
    <location>
        <begin position="110"/>
        <end position="138"/>
    </location>
</feature>
<accession>A0ABQ9JWF1</accession>